<comment type="pathway">
    <text evidence="5">Amino-acid biosynthesis; ergothioneine biosynthesis.</text>
</comment>
<evidence type="ECO:0000256" key="5">
    <source>
        <dbReference type="HAMAP-Rule" id="MF_02034"/>
    </source>
</evidence>
<dbReference type="HAMAP" id="MF_02034">
    <property type="entry name" value="EgtA"/>
    <property type="match status" value="1"/>
</dbReference>
<evidence type="ECO:0000256" key="1">
    <source>
        <dbReference type="ARBA" id="ARBA00022598"/>
    </source>
</evidence>
<dbReference type="InterPro" id="IPR017809">
    <property type="entry name" value="EgtA_Actinobacteria"/>
</dbReference>
<evidence type="ECO:0000256" key="6">
    <source>
        <dbReference type="SAM" id="MobiDB-lite"/>
    </source>
</evidence>
<dbReference type="SUPFAM" id="SSF55931">
    <property type="entry name" value="Glutamine synthetase/guanido kinase"/>
    <property type="match status" value="1"/>
</dbReference>
<comment type="caution">
    <text evidence="7">The sequence shown here is derived from an EMBL/GenBank/DDBJ whole genome shotgun (WGS) entry which is preliminary data.</text>
</comment>
<accession>A0ABP9BCW6</accession>
<protein>
    <recommendedName>
        <fullName evidence="5">Glutamate--cysteine ligase EgtA</fullName>
        <ecNumber evidence="5">6.3.2.2</ecNumber>
    </recommendedName>
    <alternativeName>
        <fullName evidence="5">Gamma-glutamylcysteine synthase</fullName>
        <shortName evidence="5">GCS</shortName>
        <shortName evidence="5">Gamma-ECS</shortName>
    </alternativeName>
</protein>
<dbReference type="EMBL" id="BAABHO010000022">
    <property type="protein sequence ID" value="GAA4792832.1"/>
    <property type="molecule type" value="Genomic_DNA"/>
</dbReference>
<dbReference type="EC" id="6.3.2.2" evidence="5"/>
<evidence type="ECO:0000256" key="2">
    <source>
        <dbReference type="ARBA" id="ARBA00022741"/>
    </source>
</evidence>
<dbReference type="Proteomes" id="UP001500928">
    <property type="component" value="Unassembled WGS sequence"/>
</dbReference>
<name>A0ABP9BCW6_9PSEU</name>
<evidence type="ECO:0000313" key="8">
    <source>
        <dbReference type="Proteomes" id="UP001500928"/>
    </source>
</evidence>
<keyword evidence="2 5" id="KW-0547">Nucleotide-binding</keyword>
<comment type="function">
    <text evidence="5">Catalyzes the synthesis of gamma-glutamylcysteine (gamma-GC). This compound is used as substrate for the biosynthesis of the low-molecular thiol compound ergothioneine.</text>
</comment>
<dbReference type="GO" id="GO:0016874">
    <property type="term" value="F:ligase activity"/>
    <property type="evidence" value="ECO:0007669"/>
    <property type="project" value="UniProtKB-KW"/>
</dbReference>
<sequence>MPARTSSARPPGDRRTSPVAHRRIPTDPASPLRDRATAEAYVASVCFKHGPPRLLGTELEWLVRAVDDPTRPVDPVVLARALGPHAPATLLVSAVDPADTAARDPAQTPHLVPASAGPIALPAGGVLTVEPGGQVEIASLPLPGVGDLVRAVRTDVAALRTLLANEGLEMVPRAGDPLRPPRRVLQVPRYAAMEAAFDRIGPHGRTMMCSTTAVQVCVDAGEGDDVGHRWAALHELGPVLLAAFANSPVVHGRRTGWKSSRWAAWMALDPDRTSPPVEIGADPAGEYARRAMDTRLLCVRRGDDPDTSWAAPDVTFDGWLDGHLEPPPTRSDLDYHLTTMFPPVRPQGHLEVRYLDQQAGDEWVVPLAVVAALLHDRDTVARARAAAEPAVGRWTAAARHGLADRVLRRAAGDVFSQAHRTLTGPAFADLDADVLELVERVVSERVLLGRSPADDPLDDAEDRLRPDPDDSPPAPDDLPAGTPPLLGGERS</sequence>
<gene>
    <name evidence="5 7" type="primary">egtA</name>
    <name evidence="7" type="ORF">GCM10023200_30500</name>
</gene>
<organism evidence="7 8">
    <name type="scientific">Actinomycetospora chlora</name>
    <dbReference type="NCBI Taxonomy" id="663608"/>
    <lineage>
        <taxon>Bacteria</taxon>
        <taxon>Bacillati</taxon>
        <taxon>Actinomycetota</taxon>
        <taxon>Actinomycetes</taxon>
        <taxon>Pseudonocardiales</taxon>
        <taxon>Pseudonocardiaceae</taxon>
        <taxon>Actinomycetospora</taxon>
    </lineage>
</organism>
<dbReference type="NCBIfam" id="TIGR03444">
    <property type="entry name" value="EgtA_Cys_ligase"/>
    <property type="match status" value="1"/>
</dbReference>
<comment type="similarity">
    <text evidence="5">Belongs to the glutamate--cysteine ligase type 2 family. EgtA subfamily.</text>
</comment>
<dbReference type="InterPro" id="IPR006336">
    <property type="entry name" value="GCS2"/>
</dbReference>
<keyword evidence="3 5" id="KW-0067">ATP-binding</keyword>
<dbReference type="InterPro" id="IPR014746">
    <property type="entry name" value="Gln_synth/guanido_kin_cat_dom"/>
</dbReference>
<feature type="region of interest" description="Disordered" evidence="6">
    <location>
        <begin position="1"/>
        <end position="33"/>
    </location>
</feature>
<evidence type="ECO:0000313" key="7">
    <source>
        <dbReference type="EMBL" id="GAA4792832.1"/>
    </source>
</evidence>
<dbReference type="InterPro" id="IPR035434">
    <property type="entry name" value="GCL_bact_plant"/>
</dbReference>
<proteinExistence type="inferred from homology"/>
<comment type="catalytic activity">
    <reaction evidence="4 5">
        <text>L-cysteine + L-glutamate + ATP = gamma-L-glutamyl-L-cysteine + ADP + phosphate + H(+)</text>
        <dbReference type="Rhea" id="RHEA:13285"/>
        <dbReference type="ChEBI" id="CHEBI:15378"/>
        <dbReference type="ChEBI" id="CHEBI:29985"/>
        <dbReference type="ChEBI" id="CHEBI:30616"/>
        <dbReference type="ChEBI" id="CHEBI:35235"/>
        <dbReference type="ChEBI" id="CHEBI:43474"/>
        <dbReference type="ChEBI" id="CHEBI:58173"/>
        <dbReference type="ChEBI" id="CHEBI:456216"/>
        <dbReference type="EC" id="6.3.2.2"/>
    </reaction>
</comment>
<dbReference type="Gene3D" id="3.30.590.20">
    <property type="match status" value="1"/>
</dbReference>
<dbReference type="PANTHER" id="PTHR34378:SF1">
    <property type="entry name" value="GLUTAMATE--CYSTEINE LIGASE, CHLOROPLASTIC"/>
    <property type="match status" value="1"/>
</dbReference>
<evidence type="ECO:0000256" key="4">
    <source>
        <dbReference type="ARBA" id="ARBA00048819"/>
    </source>
</evidence>
<dbReference type="RefSeq" id="WP_345416277.1">
    <property type="nucleotide sequence ID" value="NZ_BAABHO010000022.1"/>
</dbReference>
<feature type="region of interest" description="Disordered" evidence="6">
    <location>
        <begin position="449"/>
        <end position="491"/>
    </location>
</feature>
<keyword evidence="8" id="KW-1185">Reference proteome</keyword>
<dbReference type="Pfam" id="PF04107">
    <property type="entry name" value="GCS2"/>
    <property type="match status" value="1"/>
</dbReference>
<reference evidence="8" key="1">
    <citation type="journal article" date="2019" name="Int. J. Syst. Evol. Microbiol.">
        <title>The Global Catalogue of Microorganisms (GCM) 10K type strain sequencing project: providing services to taxonomists for standard genome sequencing and annotation.</title>
        <authorList>
            <consortium name="The Broad Institute Genomics Platform"/>
            <consortium name="The Broad Institute Genome Sequencing Center for Infectious Disease"/>
            <person name="Wu L."/>
            <person name="Ma J."/>
        </authorList>
    </citation>
    <scope>NUCLEOTIDE SEQUENCE [LARGE SCALE GENOMIC DNA]</scope>
    <source>
        <strain evidence="8">JCM 17979</strain>
    </source>
</reference>
<keyword evidence="1 5" id="KW-0436">Ligase</keyword>
<evidence type="ECO:0000256" key="3">
    <source>
        <dbReference type="ARBA" id="ARBA00022840"/>
    </source>
</evidence>
<dbReference type="PANTHER" id="PTHR34378">
    <property type="entry name" value="GLUTAMATE--CYSTEINE LIGASE, CHLOROPLASTIC"/>
    <property type="match status" value="1"/>
</dbReference>